<sequence length="29" mass="3505">MYQSLMTVRETQIAIKEVKTFFEDQLAKR</sequence>
<dbReference type="GO" id="GO:0016874">
    <property type="term" value="F:ligase activity"/>
    <property type="evidence" value="ECO:0007669"/>
    <property type="project" value="UniProtKB-KW"/>
</dbReference>
<dbReference type="AlphaFoldDB" id="A0A9X9A1J8"/>
<keyword evidence="1" id="KW-0436">Ligase</keyword>
<gene>
    <name evidence="1" type="ORF">FC695_35465</name>
</gene>
<evidence type="ECO:0000313" key="2">
    <source>
        <dbReference type="Proteomes" id="UP000308444"/>
    </source>
</evidence>
<organism evidence="1 2">
    <name type="scientific">Bacillus cereus</name>
    <dbReference type="NCBI Taxonomy" id="1396"/>
    <lineage>
        <taxon>Bacteria</taxon>
        <taxon>Bacillati</taxon>
        <taxon>Bacillota</taxon>
        <taxon>Bacilli</taxon>
        <taxon>Bacillales</taxon>
        <taxon>Bacillaceae</taxon>
        <taxon>Bacillus</taxon>
        <taxon>Bacillus cereus group</taxon>
    </lineage>
</organism>
<reference evidence="1 2" key="1">
    <citation type="journal article" date="2019" name="Environ. Microbiol.">
        <title>An active ?-lactamase is a part of an orchestrated cell wall stress resistance network of Bacillus subtilis and related rhizosphere species.</title>
        <authorList>
            <person name="Bucher T."/>
            <person name="Keren-Paz A."/>
            <person name="Hausser J."/>
            <person name="Olender T."/>
            <person name="Cytryn E."/>
            <person name="Kolodkin-Gal I."/>
        </authorList>
    </citation>
    <scope>NUCLEOTIDE SEQUENCE [LARGE SCALE GENOMIC DNA]</scope>
    <source>
        <strain evidence="1 2">I32</strain>
    </source>
</reference>
<comment type="caution">
    <text evidence="1">The sequence shown here is derived from an EMBL/GenBank/DDBJ whole genome shotgun (WGS) entry which is preliminary data.</text>
</comment>
<evidence type="ECO:0000313" key="1">
    <source>
        <dbReference type="EMBL" id="TKI89777.1"/>
    </source>
</evidence>
<dbReference type="EMBL" id="SZOH01003622">
    <property type="protein sequence ID" value="TKI89777.1"/>
    <property type="molecule type" value="Genomic_DNA"/>
</dbReference>
<dbReference type="Proteomes" id="UP000308444">
    <property type="component" value="Unassembled WGS sequence"/>
</dbReference>
<proteinExistence type="predicted"/>
<feature type="non-terminal residue" evidence="1">
    <location>
        <position position="29"/>
    </location>
</feature>
<name>A0A9X9A1J8_BACCE</name>
<accession>A0A9X9A1J8</accession>
<protein>
    <submittedName>
        <fullName evidence="1">Aspartate--ammonia ligase</fullName>
    </submittedName>
</protein>